<dbReference type="Pfam" id="PF24035">
    <property type="entry name" value="DUF7344"/>
    <property type="match status" value="2"/>
</dbReference>
<evidence type="ECO:0000313" key="2">
    <source>
        <dbReference type="EMBL" id="ELY58266.1"/>
    </source>
</evidence>
<proteinExistence type="predicted"/>
<reference evidence="2 3" key="1">
    <citation type="journal article" date="2014" name="PLoS Genet.">
        <title>Phylogenetically driven sequencing of extremely halophilic archaea reveals strategies for static and dynamic osmo-response.</title>
        <authorList>
            <person name="Becker E.A."/>
            <person name="Seitzer P.M."/>
            <person name="Tritt A."/>
            <person name="Larsen D."/>
            <person name="Krusor M."/>
            <person name="Yao A.I."/>
            <person name="Wu D."/>
            <person name="Madern D."/>
            <person name="Eisen J.A."/>
            <person name="Darling A.E."/>
            <person name="Facciotti M.T."/>
        </authorList>
    </citation>
    <scope>NUCLEOTIDE SEQUENCE [LARGE SCALE GENOMIC DNA]</scope>
    <source>
        <strain evidence="2 3">DSM 18795</strain>
    </source>
</reference>
<dbReference type="RefSeq" id="WP_008423919.1">
    <property type="nucleotide sequence ID" value="NZ_AOIA01000115.1"/>
</dbReference>
<name>L9X9Z0_9EURY</name>
<accession>L9X9Z0</accession>
<dbReference type="OrthoDB" id="21363at2157"/>
<comment type="caution">
    <text evidence="2">The sequence shown here is derived from an EMBL/GenBank/DDBJ whole genome shotgun (WGS) entry which is preliminary data.</text>
</comment>
<feature type="domain" description="DUF7344" evidence="1">
    <location>
        <begin position="14"/>
        <end position="90"/>
    </location>
</feature>
<evidence type="ECO:0000259" key="1">
    <source>
        <dbReference type="Pfam" id="PF24035"/>
    </source>
</evidence>
<dbReference type="EMBL" id="AOIA01000115">
    <property type="protein sequence ID" value="ELY58266.1"/>
    <property type="molecule type" value="Genomic_DNA"/>
</dbReference>
<dbReference type="Proteomes" id="UP000011531">
    <property type="component" value="Unassembled WGS sequence"/>
</dbReference>
<feature type="domain" description="DUF7344" evidence="1">
    <location>
        <begin position="118"/>
        <end position="192"/>
    </location>
</feature>
<organism evidence="2 3">
    <name type="scientific">Natronococcus jeotgali DSM 18795</name>
    <dbReference type="NCBI Taxonomy" id="1227498"/>
    <lineage>
        <taxon>Archaea</taxon>
        <taxon>Methanobacteriati</taxon>
        <taxon>Methanobacteriota</taxon>
        <taxon>Stenosarchaea group</taxon>
        <taxon>Halobacteria</taxon>
        <taxon>Halobacteriales</taxon>
        <taxon>Natrialbaceae</taxon>
        <taxon>Natronococcus</taxon>
    </lineage>
</organism>
<gene>
    <name evidence="2" type="ORF">C492_12564</name>
</gene>
<keyword evidence="3" id="KW-1185">Reference proteome</keyword>
<dbReference type="AlphaFoldDB" id="L9X9Z0"/>
<protein>
    <recommendedName>
        <fullName evidence="1">DUF7344 domain-containing protein</fullName>
    </recommendedName>
</protein>
<sequence>MTESDTYLRNPTLECIASRHRRECLLALNRWGSTLPLKQLAAYLAATEQETSSLGTTEIEAMQVQLTHIHLPALESADFISWKEDDDVVQIATHPALDDPRFEQLLKIDADDVDAILSALSHEYRRITLTVLEAEQTKSRTELAHEIRHRLPETVHRELPSAEEIGLLLHHVHLPTLDEIDVIDFDPATDDVSFNDHPVLERIFAIIFERDDSAVEKLDGFLEGLADSYQEASRGTNSKADWPHFWNDPYYG</sequence>
<evidence type="ECO:0000313" key="3">
    <source>
        <dbReference type="Proteomes" id="UP000011531"/>
    </source>
</evidence>
<dbReference type="InterPro" id="IPR055768">
    <property type="entry name" value="DUF7344"/>
</dbReference>